<evidence type="ECO:0000313" key="4">
    <source>
        <dbReference type="Proteomes" id="UP000232875"/>
    </source>
</evidence>
<dbReference type="SMART" id="SM00273">
    <property type="entry name" value="ENTH"/>
    <property type="match status" value="1"/>
</dbReference>
<dbReference type="EMBL" id="KZ454997">
    <property type="protein sequence ID" value="PKI82285.1"/>
    <property type="molecule type" value="Genomic_DNA"/>
</dbReference>
<dbReference type="InterPro" id="IPR008942">
    <property type="entry name" value="ENTH_VHS"/>
</dbReference>
<dbReference type="Gene3D" id="1.20.58.150">
    <property type="entry name" value="ANTH domain"/>
    <property type="match status" value="1"/>
</dbReference>
<dbReference type="InterPro" id="IPR013809">
    <property type="entry name" value="ENTH"/>
</dbReference>
<name>A0A2N1J6U4_9BASI</name>
<dbReference type="Pfam" id="PF07651">
    <property type="entry name" value="ANTH"/>
    <property type="match status" value="1"/>
</dbReference>
<dbReference type="Gene3D" id="1.25.40.90">
    <property type="match status" value="1"/>
</dbReference>
<dbReference type="AlphaFoldDB" id="A0A2N1J6U4"/>
<dbReference type="InterPro" id="IPR045192">
    <property type="entry name" value="AP180-like"/>
</dbReference>
<dbReference type="PANTHER" id="PTHR22951:SF5">
    <property type="entry name" value="PHOSPHATIDYLINOSITOL-BINDING CLATHRIN ASSEMBLY PROTEIN LAP"/>
    <property type="match status" value="1"/>
</dbReference>
<dbReference type="PANTHER" id="PTHR22951">
    <property type="entry name" value="CLATHRIN ASSEMBLY PROTEIN"/>
    <property type="match status" value="1"/>
</dbReference>
<organism evidence="3 4">
    <name type="scientific">Malassezia vespertilionis</name>
    <dbReference type="NCBI Taxonomy" id="2020962"/>
    <lineage>
        <taxon>Eukaryota</taxon>
        <taxon>Fungi</taxon>
        <taxon>Dikarya</taxon>
        <taxon>Basidiomycota</taxon>
        <taxon>Ustilaginomycotina</taxon>
        <taxon>Malasseziomycetes</taxon>
        <taxon>Malasseziales</taxon>
        <taxon>Malasseziaceae</taxon>
        <taxon>Malassezia</taxon>
    </lineage>
</organism>
<dbReference type="OrthoDB" id="44015at2759"/>
<dbReference type="PROSITE" id="PS50942">
    <property type="entry name" value="ENTH"/>
    <property type="match status" value="1"/>
</dbReference>
<evidence type="ECO:0000256" key="1">
    <source>
        <dbReference type="SAM" id="MobiDB-lite"/>
    </source>
</evidence>
<dbReference type="InterPro" id="IPR014712">
    <property type="entry name" value="ANTH_dom_sf"/>
</dbReference>
<sequence>MSNYDKLVKGATKPKQELPKPKYMHPILAAPATSEHALQSVFRSLSYRLQDPSSTVVFKTLIVVHSLLRSKNSFTVLSYLAGDPSALRLQRAATGGLMEYTYSKTLARYATYLESRIVAFNELGYDVVQASQRDRFTKLRKMSVSKGLLREIALIQRVMKSALECSFFTEEVQDPLTLSALQMTLKDMLAHYMGMNEGIINMLQHYFDMNARDAERSLELYRRFAWQTERVVSFLDMARRASPVLREAIPHLNHAPLELAGALEDYLNDPNFDKNREEYKRNREQRSGSRTAAQNSKASGTAPVQREVEQAQHLDKDAAPQKEPSAPASTKPNLSAFDDFFESLEQPNNTPFQAAYASFSGFNAQPDWYGMQMTPTGGYAAFGAQPTGFNPFAPMGMMPTGAMPMMQQQATGHNPFGMQPMHTGQAPLMPQHTMATTPFDSIFGQRSMTSGAQTRNASFSVPTQGTMQAQSTGMHTAMPVQKEPTGMPTEHTAFSRPEATQRNVSLSEPPKESPAPAPARLKTQKTGSMNPFSIPSDFEEPVPVVQQPKQPSLNDMARNAWAGTQIQSEELEPSAQSNLAPQQTGMLSSIASEFARPQAPNSAQGPVQLPAQSTNLANAFSAPEQQANALDVGALSHTGAPRDSQSGAIMGAQATELNSGAPRLQSESIGPQLTGLSNLSSSLGTNLPNLHTGLGRAQGLGAQPTNLRLGSFSSSSTGLGAQHPVLGAQHPVLGTGRSSSISSVGQFGAQGQQSLQMGLRSPLGTGASGLQAQATGLGHAAFSPTGQSTLPATLAGIKPFEPSSTFGHSLFNQQTTGTPAPTQDLLQL</sequence>
<dbReference type="SUPFAM" id="SSF89009">
    <property type="entry name" value="GAT-like domain"/>
    <property type="match status" value="1"/>
</dbReference>
<dbReference type="GO" id="GO:0006900">
    <property type="term" value="P:vesicle budding from membrane"/>
    <property type="evidence" value="ECO:0007669"/>
    <property type="project" value="TreeGrafter"/>
</dbReference>
<dbReference type="InterPro" id="IPR011417">
    <property type="entry name" value="ANTH_dom"/>
</dbReference>
<feature type="compositionally biased region" description="Basic and acidic residues" evidence="1">
    <location>
        <begin position="306"/>
        <end position="320"/>
    </location>
</feature>
<feature type="region of interest" description="Disordered" evidence="1">
    <location>
        <begin position="480"/>
        <end position="528"/>
    </location>
</feature>
<dbReference type="GO" id="GO:0048268">
    <property type="term" value="P:clathrin coat assembly"/>
    <property type="evidence" value="ECO:0007669"/>
    <property type="project" value="InterPro"/>
</dbReference>
<dbReference type="GO" id="GO:0000149">
    <property type="term" value="F:SNARE binding"/>
    <property type="evidence" value="ECO:0007669"/>
    <property type="project" value="TreeGrafter"/>
</dbReference>
<dbReference type="STRING" id="2020962.A0A2N1J6U4"/>
<proteinExistence type="predicted"/>
<keyword evidence="4" id="KW-1185">Reference proteome</keyword>
<dbReference type="GO" id="GO:0005905">
    <property type="term" value="C:clathrin-coated pit"/>
    <property type="evidence" value="ECO:0007669"/>
    <property type="project" value="TreeGrafter"/>
</dbReference>
<dbReference type="GO" id="GO:0005546">
    <property type="term" value="F:phosphatidylinositol-4,5-bisphosphate binding"/>
    <property type="evidence" value="ECO:0007669"/>
    <property type="project" value="TreeGrafter"/>
</dbReference>
<dbReference type="GO" id="GO:0032050">
    <property type="term" value="F:clathrin heavy chain binding"/>
    <property type="evidence" value="ECO:0007669"/>
    <property type="project" value="TreeGrafter"/>
</dbReference>
<feature type="region of interest" description="Disordered" evidence="1">
    <location>
        <begin position="805"/>
        <end position="828"/>
    </location>
</feature>
<dbReference type="GO" id="GO:0005545">
    <property type="term" value="F:1-phosphatidylinositol binding"/>
    <property type="evidence" value="ECO:0007669"/>
    <property type="project" value="InterPro"/>
</dbReference>
<reference evidence="3 4" key="1">
    <citation type="submission" date="2017-10" db="EMBL/GenBank/DDBJ databases">
        <title>A novel species of cold-tolerant Malassezia isolated from bats.</title>
        <authorList>
            <person name="Lorch J.M."/>
            <person name="Palmer J.M."/>
            <person name="Vanderwolf K.J."/>
            <person name="Schmidt K.Z."/>
            <person name="Verant M.L."/>
            <person name="Weller T.J."/>
            <person name="Blehert D.S."/>
        </authorList>
    </citation>
    <scope>NUCLEOTIDE SEQUENCE [LARGE SCALE GENOMIC DNA]</scope>
    <source>
        <strain evidence="3 4">NWHC:44797-103</strain>
    </source>
</reference>
<accession>A0A2N1J6U4</accession>
<feature type="domain" description="ENTH" evidence="2">
    <location>
        <begin position="1"/>
        <end position="127"/>
    </location>
</feature>
<dbReference type="Proteomes" id="UP000232875">
    <property type="component" value="Unassembled WGS sequence"/>
</dbReference>
<dbReference type="GO" id="GO:0030136">
    <property type="term" value="C:clathrin-coated vesicle"/>
    <property type="evidence" value="ECO:0007669"/>
    <property type="project" value="InterPro"/>
</dbReference>
<evidence type="ECO:0000259" key="2">
    <source>
        <dbReference type="PROSITE" id="PS50942"/>
    </source>
</evidence>
<gene>
    <name evidence="3" type="ORF">MVES_003798</name>
</gene>
<feature type="region of interest" description="Disordered" evidence="1">
    <location>
        <begin position="279"/>
        <end position="334"/>
    </location>
</feature>
<evidence type="ECO:0000313" key="3">
    <source>
        <dbReference type="EMBL" id="PKI82285.1"/>
    </source>
</evidence>
<dbReference type="SUPFAM" id="SSF48464">
    <property type="entry name" value="ENTH/VHS domain"/>
    <property type="match status" value="1"/>
</dbReference>
<dbReference type="GO" id="GO:0072583">
    <property type="term" value="P:clathrin-dependent endocytosis"/>
    <property type="evidence" value="ECO:0007669"/>
    <property type="project" value="InterPro"/>
</dbReference>
<dbReference type="CDD" id="cd16988">
    <property type="entry name" value="ANTH_N_YAP180"/>
    <property type="match status" value="1"/>
</dbReference>
<protein>
    <recommendedName>
        <fullName evidence="2">ENTH domain-containing protein</fullName>
    </recommendedName>
</protein>
<feature type="compositionally biased region" description="Polar residues" evidence="1">
    <location>
        <begin position="288"/>
        <end position="299"/>
    </location>
</feature>